<organism evidence="21 23">
    <name type="scientific">Candidatus Chlorohelix allophototropha</name>
    <dbReference type="NCBI Taxonomy" id="3003348"/>
    <lineage>
        <taxon>Bacteria</taxon>
        <taxon>Bacillati</taxon>
        <taxon>Chloroflexota</taxon>
        <taxon>Chloroflexia</taxon>
        <taxon>Candidatus Chloroheliales</taxon>
        <taxon>Candidatus Chloroheliaceae</taxon>
        <taxon>Candidatus Chlorohelix</taxon>
    </lineage>
</organism>
<keyword evidence="24" id="KW-1185">Reference proteome</keyword>
<comment type="catalytic activity">
    <reaction evidence="19">
        <text>(2E)-decenoyl-CoA + NADPH + H(+) = decanoyl-CoA + NADP(+)</text>
        <dbReference type="Rhea" id="RHEA:44960"/>
        <dbReference type="ChEBI" id="CHEBI:15378"/>
        <dbReference type="ChEBI" id="CHEBI:57783"/>
        <dbReference type="ChEBI" id="CHEBI:58349"/>
        <dbReference type="ChEBI" id="CHEBI:61406"/>
        <dbReference type="ChEBI" id="CHEBI:61430"/>
    </reaction>
    <physiologicalReaction direction="left-to-right" evidence="19">
        <dbReference type="Rhea" id="RHEA:44961"/>
    </physiologicalReaction>
</comment>
<comment type="subcellular location">
    <subcellularLocation>
        <location evidence="1">Peroxisome</location>
    </subcellularLocation>
</comment>
<dbReference type="EMBL" id="CP128399">
    <property type="protein sequence ID" value="WJW66598.1"/>
    <property type="molecule type" value="Genomic_DNA"/>
</dbReference>
<evidence type="ECO:0000256" key="6">
    <source>
        <dbReference type="ARBA" id="ARBA00022857"/>
    </source>
</evidence>
<keyword evidence="3" id="KW-0444">Lipid biosynthesis</keyword>
<dbReference type="Pfam" id="PF13561">
    <property type="entry name" value="adh_short_C2"/>
    <property type="match status" value="1"/>
</dbReference>
<dbReference type="GO" id="GO:0019166">
    <property type="term" value="F:trans-2-enoyl-CoA reductase (NADPH) activity"/>
    <property type="evidence" value="ECO:0007669"/>
    <property type="project" value="UniProtKB-EC"/>
</dbReference>
<keyword evidence="8" id="KW-0443">Lipid metabolism</keyword>
<evidence type="ECO:0000256" key="19">
    <source>
        <dbReference type="ARBA" id="ARBA00049386"/>
    </source>
</evidence>
<comment type="catalytic activity">
    <reaction evidence="15">
        <text>(2E)-dodecenoyl-CoA + NADPH + H(+) = dodecanoyl-CoA + NADP(+)</text>
        <dbReference type="Rhea" id="RHEA:44964"/>
        <dbReference type="ChEBI" id="CHEBI:15378"/>
        <dbReference type="ChEBI" id="CHEBI:57330"/>
        <dbReference type="ChEBI" id="CHEBI:57375"/>
        <dbReference type="ChEBI" id="CHEBI:57783"/>
        <dbReference type="ChEBI" id="CHEBI:58349"/>
    </reaction>
    <physiologicalReaction direction="left-to-right" evidence="15">
        <dbReference type="Rhea" id="RHEA:44965"/>
    </physiologicalReaction>
</comment>
<dbReference type="PANTHER" id="PTHR24317:SF7">
    <property type="entry name" value="PEROXISOMAL TRANS-2-ENOYL-COA REDUCTASE"/>
    <property type="match status" value="1"/>
</dbReference>
<sequence>MLRSIFREGLFEGQVILVSGGGSGIGRSIARELAVLGATVIICGRTLEKLDTVKAEIEADGGKAHSAVCNIRDEERVKQLFAQTLQKCGRLDALVNNAGGQFLSPAEAINVKGWNAVIETNLTGTFFMCKAAHHVWMKEHGGAIVNIVADMWRGFPNMAHTGAARAGVVNLTQTLALEWAHYAIRVNAVAPGLINSSGMSKYPPEVQTLIQQLPRDIPARRMGTEREVAAAVTFLLSPAAAFISGETLKVDGAGSLYRLQGYVIPEHTAWESYE</sequence>
<comment type="catalytic activity">
    <reaction evidence="18">
        <text>a (2E)-enoyl-CoA + NADPH + H(+) = a 2,3-saturated acyl-CoA + NADP(+)</text>
        <dbReference type="Rhea" id="RHEA:33763"/>
        <dbReference type="ChEBI" id="CHEBI:15378"/>
        <dbReference type="ChEBI" id="CHEBI:57783"/>
        <dbReference type="ChEBI" id="CHEBI:58349"/>
        <dbReference type="ChEBI" id="CHEBI:58856"/>
        <dbReference type="ChEBI" id="CHEBI:65111"/>
        <dbReference type="EC" id="1.3.1.38"/>
    </reaction>
    <physiologicalReaction direction="left-to-right" evidence="18">
        <dbReference type="Rhea" id="RHEA:33764"/>
    </physiologicalReaction>
</comment>
<evidence type="ECO:0000313" key="21">
    <source>
        <dbReference type="EMBL" id="NWJ44710.1"/>
    </source>
</evidence>
<evidence type="ECO:0000256" key="11">
    <source>
        <dbReference type="ARBA" id="ARBA00037124"/>
    </source>
</evidence>
<reference evidence="21 23" key="1">
    <citation type="submission" date="2020-06" db="EMBL/GenBank/DDBJ databases">
        <title>Anoxygenic phototrophic Chloroflexota member uses a Type I reaction center.</title>
        <authorList>
            <person name="Tsuji J.M."/>
            <person name="Shaw N.A."/>
            <person name="Nagashima S."/>
            <person name="Venkiteswaran J."/>
            <person name="Schiff S.L."/>
            <person name="Hanada S."/>
            <person name="Tank M."/>
            <person name="Neufeld J.D."/>
        </authorList>
    </citation>
    <scope>NUCLEOTIDE SEQUENCE [LARGE SCALE GENOMIC DNA]</scope>
    <source>
        <strain evidence="21">L227-S17</strain>
    </source>
</reference>
<dbReference type="InterPro" id="IPR052388">
    <property type="entry name" value="Peroxisomal_t2-enoyl-CoA_red"/>
</dbReference>
<evidence type="ECO:0000256" key="10">
    <source>
        <dbReference type="ARBA" id="ARBA00023160"/>
    </source>
</evidence>
<evidence type="ECO:0000256" key="14">
    <source>
        <dbReference type="ARBA" id="ARBA00041063"/>
    </source>
</evidence>
<dbReference type="Proteomes" id="UP001431572">
    <property type="component" value="Chromosome 1"/>
</dbReference>
<reference evidence="22" key="2">
    <citation type="journal article" date="2024" name="Nature">
        <title>Anoxygenic phototroph of the Chloroflexota uses a type I reaction centre.</title>
        <authorList>
            <person name="Tsuji J.M."/>
            <person name="Shaw N.A."/>
            <person name="Nagashima S."/>
            <person name="Venkiteswaran J.J."/>
            <person name="Schiff S.L."/>
            <person name="Watanabe T."/>
            <person name="Fukui M."/>
            <person name="Hanada S."/>
            <person name="Tank M."/>
            <person name="Neufeld J.D."/>
        </authorList>
    </citation>
    <scope>NUCLEOTIDE SEQUENCE</scope>
    <source>
        <strain evidence="22">L227-S17</strain>
    </source>
</reference>
<evidence type="ECO:0000256" key="13">
    <source>
        <dbReference type="ARBA" id="ARBA00038849"/>
    </source>
</evidence>
<keyword evidence="4" id="KW-0597">Phosphoprotein</keyword>
<name>A0A8T7LZA0_9CHLR</name>
<protein>
    <recommendedName>
        <fullName evidence="14">Peroxisomal trans-2-enoyl-CoA reductase</fullName>
        <ecNumber evidence="13">1.3.1.38</ecNumber>
    </recommendedName>
</protein>
<dbReference type="GO" id="GO:0006633">
    <property type="term" value="P:fatty acid biosynthetic process"/>
    <property type="evidence" value="ECO:0007669"/>
    <property type="project" value="UniProtKB-KW"/>
</dbReference>
<dbReference type="EMBL" id="JACATZ010000001">
    <property type="protein sequence ID" value="NWJ44710.1"/>
    <property type="molecule type" value="Genomic_DNA"/>
</dbReference>
<dbReference type="AlphaFoldDB" id="A0A8T7LZA0"/>
<evidence type="ECO:0000256" key="5">
    <source>
        <dbReference type="ARBA" id="ARBA00022832"/>
    </source>
</evidence>
<comment type="function">
    <text evidence="11">Participates in chain elongation of fatty acids. Catalyzes the reduction of trans-2-enoyl-CoAs of varying chain lengths from 6:1 to 16:1, having maximum activity with 10:1 CoA. Has no 2,4-dienoyl-CoA reductase activity.</text>
</comment>
<comment type="catalytic activity">
    <reaction evidence="17">
        <text>(2E)-hexenoyl-CoA + NADPH + H(+) = hexanoyl-CoA + NADP(+)</text>
        <dbReference type="Rhea" id="RHEA:44956"/>
        <dbReference type="ChEBI" id="CHEBI:15378"/>
        <dbReference type="ChEBI" id="CHEBI:57783"/>
        <dbReference type="ChEBI" id="CHEBI:58349"/>
        <dbReference type="ChEBI" id="CHEBI:62077"/>
        <dbReference type="ChEBI" id="CHEBI:62620"/>
    </reaction>
    <physiologicalReaction direction="left-to-right" evidence="17">
        <dbReference type="Rhea" id="RHEA:44957"/>
    </physiologicalReaction>
</comment>
<keyword evidence="6" id="KW-0521">NADP</keyword>
<keyword evidence="9" id="KW-0576">Peroxisome</keyword>
<evidence type="ECO:0000256" key="12">
    <source>
        <dbReference type="ARBA" id="ARBA00038622"/>
    </source>
</evidence>
<evidence type="ECO:0000256" key="2">
    <source>
        <dbReference type="ARBA" id="ARBA00005189"/>
    </source>
</evidence>
<evidence type="ECO:0000256" key="7">
    <source>
        <dbReference type="ARBA" id="ARBA00023002"/>
    </source>
</evidence>
<evidence type="ECO:0000256" key="20">
    <source>
        <dbReference type="ARBA" id="ARBA00049559"/>
    </source>
</evidence>
<gene>
    <name evidence="21" type="ORF">HXX08_02410</name>
    <name evidence="22" type="ORF">OZ401_002402</name>
</gene>
<dbReference type="InterPro" id="IPR036291">
    <property type="entry name" value="NAD(P)-bd_dom_sf"/>
</dbReference>
<dbReference type="SUPFAM" id="SSF51735">
    <property type="entry name" value="NAD(P)-binding Rossmann-fold domains"/>
    <property type="match status" value="1"/>
</dbReference>
<evidence type="ECO:0000256" key="16">
    <source>
        <dbReference type="ARBA" id="ARBA00048686"/>
    </source>
</evidence>
<evidence type="ECO:0000256" key="9">
    <source>
        <dbReference type="ARBA" id="ARBA00023140"/>
    </source>
</evidence>
<evidence type="ECO:0000313" key="23">
    <source>
        <dbReference type="Proteomes" id="UP000521676"/>
    </source>
</evidence>
<accession>A0A8T7LZA0</accession>
<dbReference type="PRINTS" id="PR00081">
    <property type="entry name" value="GDHRDH"/>
</dbReference>
<evidence type="ECO:0000256" key="3">
    <source>
        <dbReference type="ARBA" id="ARBA00022516"/>
    </source>
</evidence>
<dbReference type="PRINTS" id="PR00080">
    <property type="entry name" value="SDRFAMILY"/>
</dbReference>
<evidence type="ECO:0000313" key="24">
    <source>
        <dbReference type="Proteomes" id="UP001431572"/>
    </source>
</evidence>
<comment type="catalytic activity">
    <reaction evidence="20">
        <text>(2E)-octenoyl-CoA + NADPH + H(+) = octanoyl-CoA + NADP(+)</text>
        <dbReference type="Rhea" id="RHEA:44952"/>
        <dbReference type="ChEBI" id="CHEBI:15378"/>
        <dbReference type="ChEBI" id="CHEBI:57386"/>
        <dbReference type="ChEBI" id="CHEBI:57783"/>
        <dbReference type="ChEBI" id="CHEBI:58349"/>
        <dbReference type="ChEBI" id="CHEBI:62242"/>
    </reaction>
    <physiologicalReaction direction="left-to-right" evidence="20">
        <dbReference type="Rhea" id="RHEA:44953"/>
    </physiologicalReaction>
</comment>
<proteinExistence type="predicted"/>
<evidence type="ECO:0000256" key="18">
    <source>
        <dbReference type="ARBA" id="ARBA00049251"/>
    </source>
</evidence>
<evidence type="ECO:0000256" key="15">
    <source>
        <dbReference type="ARBA" id="ARBA00047570"/>
    </source>
</evidence>
<comment type="catalytic activity">
    <reaction evidence="16">
        <text>(2E)-tetradecenoyl-CoA + NADPH + H(+) = tetradecanoyl-CoA + NADP(+)</text>
        <dbReference type="Rhea" id="RHEA:44968"/>
        <dbReference type="ChEBI" id="CHEBI:15378"/>
        <dbReference type="ChEBI" id="CHEBI:57385"/>
        <dbReference type="ChEBI" id="CHEBI:57783"/>
        <dbReference type="ChEBI" id="CHEBI:58349"/>
        <dbReference type="ChEBI" id="CHEBI:61405"/>
    </reaction>
    <physiologicalReaction direction="left-to-right" evidence="16">
        <dbReference type="Rhea" id="RHEA:44969"/>
    </physiologicalReaction>
</comment>
<comment type="pathway">
    <text evidence="2">Lipid metabolism.</text>
</comment>
<evidence type="ECO:0000256" key="4">
    <source>
        <dbReference type="ARBA" id="ARBA00022553"/>
    </source>
</evidence>
<dbReference type="InterPro" id="IPR002347">
    <property type="entry name" value="SDR_fam"/>
</dbReference>
<dbReference type="RefSeq" id="WP_341468486.1">
    <property type="nucleotide sequence ID" value="NZ_CP128399.1"/>
</dbReference>
<evidence type="ECO:0000256" key="1">
    <source>
        <dbReference type="ARBA" id="ARBA00004275"/>
    </source>
</evidence>
<comment type="subunit">
    <text evidence="12">Interacts with PEX5, probably required to target it into peroxisomes.</text>
</comment>
<dbReference type="FunFam" id="3.40.50.720:FF:000084">
    <property type="entry name" value="Short-chain dehydrogenase reductase"/>
    <property type="match status" value="1"/>
</dbReference>
<dbReference type="EC" id="1.3.1.38" evidence="13"/>
<evidence type="ECO:0000256" key="17">
    <source>
        <dbReference type="ARBA" id="ARBA00049108"/>
    </source>
</evidence>
<evidence type="ECO:0000313" key="22">
    <source>
        <dbReference type="EMBL" id="WJW66598.1"/>
    </source>
</evidence>
<keyword evidence="10" id="KW-0275">Fatty acid biosynthesis</keyword>
<keyword evidence="5" id="KW-0276">Fatty acid metabolism</keyword>
<evidence type="ECO:0000256" key="8">
    <source>
        <dbReference type="ARBA" id="ARBA00023098"/>
    </source>
</evidence>
<dbReference type="PANTHER" id="PTHR24317">
    <property type="entry name" value="PEROXISOMAL TRANS-2-ENOYL-COA REDUCTASE"/>
    <property type="match status" value="1"/>
</dbReference>
<keyword evidence="7" id="KW-0560">Oxidoreductase</keyword>
<dbReference type="Gene3D" id="3.40.50.720">
    <property type="entry name" value="NAD(P)-binding Rossmann-like Domain"/>
    <property type="match status" value="1"/>
</dbReference>
<dbReference type="Proteomes" id="UP000521676">
    <property type="component" value="Unassembled WGS sequence"/>
</dbReference>